<dbReference type="Gene3D" id="3.30.460.40">
    <property type="match status" value="1"/>
</dbReference>
<evidence type="ECO:0008006" key="3">
    <source>
        <dbReference type="Google" id="ProtNLM"/>
    </source>
</evidence>
<name>A0A9E4NNT1_9GAMM</name>
<dbReference type="SUPFAM" id="SSF81301">
    <property type="entry name" value="Nucleotidyltransferase"/>
    <property type="match status" value="1"/>
</dbReference>
<organism evidence="1 2">
    <name type="scientific">Candidatus Thiodiazotropha taylori</name>
    <dbReference type="NCBI Taxonomy" id="2792791"/>
    <lineage>
        <taxon>Bacteria</taxon>
        <taxon>Pseudomonadati</taxon>
        <taxon>Pseudomonadota</taxon>
        <taxon>Gammaproteobacteria</taxon>
        <taxon>Chromatiales</taxon>
        <taxon>Sedimenticolaceae</taxon>
        <taxon>Candidatus Thiodiazotropha</taxon>
    </lineage>
</organism>
<dbReference type="EMBL" id="JAEPCR010000140">
    <property type="protein sequence ID" value="MCG7980673.1"/>
    <property type="molecule type" value="Genomic_DNA"/>
</dbReference>
<evidence type="ECO:0000313" key="1">
    <source>
        <dbReference type="EMBL" id="MCG7980673.1"/>
    </source>
</evidence>
<evidence type="ECO:0000313" key="2">
    <source>
        <dbReference type="Proteomes" id="UP000886674"/>
    </source>
</evidence>
<dbReference type="InterPro" id="IPR043519">
    <property type="entry name" value="NT_sf"/>
</dbReference>
<protein>
    <recommendedName>
        <fullName evidence="3">Nucleotidyl transferase AbiEii/AbiGii toxin family protein</fullName>
    </recommendedName>
</protein>
<gene>
    <name evidence="1" type="ORF">JAY77_21315</name>
</gene>
<comment type="caution">
    <text evidence="1">The sequence shown here is derived from an EMBL/GenBank/DDBJ whole genome shotgun (WGS) entry which is preliminary data.</text>
</comment>
<dbReference type="Proteomes" id="UP000886674">
    <property type="component" value="Unassembled WGS sequence"/>
</dbReference>
<proteinExistence type="predicted"/>
<dbReference type="AlphaFoldDB" id="A0A9E4NNT1"/>
<accession>A0A9E4NNT1</accession>
<sequence length="229" mass="25631">MKSKEANLFQLITVAQALGDLLPHVTFVGGSTTLLLVDESAHFGIRKTDDIDVIVDVATLVEYQRFSQKLRKLEFREDKEGPICRWLLDSGVGKVKLDVMPVDEKILGFSNRWYKDAINKAAETSLPDGTEIRVVSPAYFIATKFEAFTGRGQGDFFSHDLEDIVFVMENRNGLLLELMDSPDELKSYIAEQARLLLNDDFLNVLPGLLINSDSAQAIENSLNIMSSWA</sequence>
<reference evidence="1" key="1">
    <citation type="journal article" date="2021" name="Proc. Natl. Acad. Sci. U.S.A.">
        <title>Global biogeography of chemosynthetic symbionts reveals both localized and globally distributed symbiont groups. .</title>
        <authorList>
            <person name="Osvatic J.T."/>
            <person name="Wilkins L.G.E."/>
            <person name="Leibrecht L."/>
            <person name="Leray M."/>
            <person name="Zauner S."/>
            <person name="Polzin J."/>
            <person name="Camacho Y."/>
            <person name="Gros O."/>
            <person name="van Gils J.A."/>
            <person name="Eisen J.A."/>
            <person name="Petersen J.M."/>
            <person name="Yuen B."/>
        </authorList>
    </citation>
    <scope>NUCLEOTIDE SEQUENCE</scope>
    <source>
        <strain evidence="1">MAGclacostrist055</strain>
    </source>
</reference>